<organism evidence="10 11">
    <name type="scientific">Marivirga aurantiaca</name>
    <dbReference type="NCBI Taxonomy" id="2802615"/>
    <lineage>
        <taxon>Bacteria</taxon>
        <taxon>Pseudomonadati</taxon>
        <taxon>Bacteroidota</taxon>
        <taxon>Cytophagia</taxon>
        <taxon>Cytophagales</taxon>
        <taxon>Marivirgaceae</taxon>
        <taxon>Marivirga</taxon>
    </lineage>
</organism>
<evidence type="ECO:0000256" key="7">
    <source>
        <dbReference type="SAM" id="Phobius"/>
    </source>
</evidence>
<feature type="transmembrane region" description="Helical" evidence="7">
    <location>
        <begin position="473"/>
        <end position="492"/>
    </location>
</feature>
<keyword evidence="5 7" id="KW-0472">Membrane</keyword>
<dbReference type="Pfam" id="PF02687">
    <property type="entry name" value="FtsX"/>
    <property type="match status" value="2"/>
</dbReference>
<keyword evidence="6" id="KW-0175">Coiled coil</keyword>
<dbReference type="InterPro" id="IPR003838">
    <property type="entry name" value="ABC3_permease_C"/>
</dbReference>
<name>A0A935C8P3_9BACT</name>
<evidence type="ECO:0000256" key="3">
    <source>
        <dbReference type="ARBA" id="ARBA00022692"/>
    </source>
</evidence>
<sequence>MQNISWLLKMAWRDSRKNRSRLFLFMSSIVLGIAALVAINSFGDNLTTQINSEAKELLGADVEIESRNPIPDSLRQFLSELNIEQSEELSFASMVYFPNTGGTRLVNIRAVEGDYPFYGQIVTTPKQAAEEFYLQNNALVDQSLMLQFNAKTGDSVKVGDLSFLIAGEVNKTPGQSAITTTVAPPVFIPLSQLESTGLLQTGSRINYKLYIKFPEGVNYTTFFKEKLEPRLEKEEVRYDDVEERKEELGDAYSDLTGFLNLTAFIALLLGCMGVASSVQVYVKEKVQSVAILRCLGASSSQGVWIYLIQIFFMGLIGSLIGAALGTVIQYYLPQLFKDFLPFEIELFISGFAILQGVVIGVITSVLFALFPLLQIRKISPLKVLRASFEPEQKDRMKYFVFFLVVLFIFGFSFSQLRDWQNALVFTIGLILSALILFGVGKLIIWLVRRYFPTGSSFVVRQGLANLYRPNNQTLILVITIGIGTALITTLLLSQDLLLNKVKMSSSANQPNMVLFDIQEHQVNELTEMTIADSLPVIQQVPIVTMRLASLKGRSVDELKNDTTTNIKNWVLNREYRVTYRDELIESETLIEGEFQGEVQNSNDSIFVSLDKGLSEDMKVDIGDPITFNVQGAMIKTYVGSIREIDWQRVQTNFLVLFPEGVLEEAPKFHVLLTRYEDVNQSAAYQQKIVKKFPNISIIDLDLILKTLDEVLGKISFIIQFMAFFSIITGIIVLIGSVSISKFQRIQEAVLLRTIGASKKQIIRINLMEYFFLGSIASLTGIFIALLATWALAYFSFETAFVPNFGGALVAYIAITGLTVLIGLMNSRSVVNKPPLEILRKEV</sequence>
<dbReference type="InterPro" id="IPR038766">
    <property type="entry name" value="Membrane_comp_ABC_pdt"/>
</dbReference>
<keyword evidence="2" id="KW-1003">Cell membrane</keyword>
<feature type="domain" description="ABC3 transporter permease C-terminal" evidence="8">
    <location>
        <begin position="261"/>
        <end position="380"/>
    </location>
</feature>
<reference evidence="10" key="1">
    <citation type="submission" date="2021-01" db="EMBL/GenBank/DDBJ databases">
        <title>Marivirga aurantiaca sp. nov., isolated from intertidal surface sediments.</title>
        <authorList>
            <person name="Zhang M."/>
        </authorList>
    </citation>
    <scope>NUCLEOTIDE SEQUENCE</scope>
    <source>
        <strain evidence="10">S37H4</strain>
    </source>
</reference>
<evidence type="ECO:0000256" key="1">
    <source>
        <dbReference type="ARBA" id="ARBA00004651"/>
    </source>
</evidence>
<feature type="transmembrane region" description="Helical" evidence="7">
    <location>
        <begin position="258"/>
        <end position="282"/>
    </location>
</feature>
<dbReference type="PANTHER" id="PTHR30287">
    <property type="entry name" value="MEMBRANE COMPONENT OF PREDICTED ABC SUPERFAMILY METABOLITE UPTAKE TRANSPORTER"/>
    <property type="match status" value="1"/>
</dbReference>
<feature type="transmembrane region" description="Helical" evidence="7">
    <location>
        <begin position="804"/>
        <end position="823"/>
    </location>
</feature>
<dbReference type="GO" id="GO:0005886">
    <property type="term" value="C:plasma membrane"/>
    <property type="evidence" value="ECO:0007669"/>
    <property type="project" value="UniProtKB-SubCell"/>
</dbReference>
<feature type="transmembrane region" description="Helical" evidence="7">
    <location>
        <begin position="303"/>
        <end position="332"/>
    </location>
</feature>
<evidence type="ECO:0000256" key="6">
    <source>
        <dbReference type="SAM" id="Coils"/>
    </source>
</evidence>
<evidence type="ECO:0000313" key="10">
    <source>
        <dbReference type="EMBL" id="MBK6265721.1"/>
    </source>
</evidence>
<feature type="transmembrane region" description="Helical" evidence="7">
    <location>
        <begin position="716"/>
        <end position="737"/>
    </location>
</feature>
<evidence type="ECO:0000259" key="8">
    <source>
        <dbReference type="Pfam" id="PF02687"/>
    </source>
</evidence>
<proteinExistence type="predicted"/>
<evidence type="ECO:0000256" key="4">
    <source>
        <dbReference type="ARBA" id="ARBA00022989"/>
    </source>
</evidence>
<feature type="transmembrane region" description="Helical" evidence="7">
    <location>
        <begin position="21"/>
        <end position="42"/>
    </location>
</feature>
<gene>
    <name evidence="10" type="ORF">JKA74_11795</name>
</gene>
<keyword evidence="4 7" id="KW-1133">Transmembrane helix</keyword>
<dbReference type="EMBL" id="JAEQBW010000004">
    <property type="protein sequence ID" value="MBK6265721.1"/>
    <property type="molecule type" value="Genomic_DNA"/>
</dbReference>
<comment type="caution">
    <text evidence="10">The sequence shown here is derived from an EMBL/GenBank/DDBJ whole genome shotgun (WGS) entry which is preliminary data.</text>
</comment>
<dbReference type="PANTHER" id="PTHR30287:SF1">
    <property type="entry name" value="INNER MEMBRANE PROTEIN"/>
    <property type="match status" value="1"/>
</dbReference>
<feature type="domain" description="ABC3 transporter permease C-terminal" evidence="8">
    <location>
        <begin position="720"/>
        <end position="834"/>
    </location>
</feature>
<feature type="transmembrane region" description="Helical" evidence="7">
    <location>
        <begin position="422"/>
        <end position="447"/>
    </location>
</feature>
<dbReference type="RefSeq" id="WP_201431394.1">
    <property type="nucleotide sequence ID" value="NZ_JAEQBW010000004.1"/>
</dbReference>
<feature type="coiled-coil region" evidence="6">
    <location>
        <begin position="224"/>
        <end position="251"/>
    </location>
</feature>
<evidence type="ECO:0000256" key="5">
    <source>
        <dbReference type="ARBA" id="ARBA00023136"/>
    </source>
</evidence>
<dbReference type="Pfam" id="PF12704">
    <property type="entry name" value="MacB_PCD"/>
    <property type="match status" value="1"/>
</dbReference>
<comment type="subcellular location">
    <subcellularLocation>
        <location evidence="1">Cell membrane</location>
        <topology evidence="1">Multi-pass membrane protein</topology>
    </subcellularLocation>
</comment>
<protein>
    <submittedName>
        <fullName evidence="10">FtsX-like permease family protein</fullName>
    </submittedName>
</protein>
<dbReference type="Proteomes" id="UP000611723">
    <property type="component" value="Unassembled WGS sequence"/>
</dbReference>
<keyword evidence="11" id="KW-1185">Reference proteome</keyword>
<dbReference type="InterPro" id="IPR025857">
    <property type="entry name" value="MacB_PCD"/>
</dbReference>
<evidence type="ECO:0000259" key="9">
    <source>
        <dbReference type="Pfam" id="PF12704"/>
    </source>
</evidence>
<dbReference type="AlphaFoldDB" id="A0A935C8P3"/>
<feature type="transmembrane region" description="Helical" evidence="7">
    <location>
        <begin position="352"/>
        <end position="375"/>
    </location>
</feature>
<evidence type="ECO:0000256" key="2">
    <source>
        <dbReference type="ARBA" id="ARBA00022475"/>
    </source>
</evidence>
<keyword evidence="3 7" id="KW-0812">Transmembrane</keyword>
<accession>A0A935C8P3</accession>
<feature type="transmembrane region" description="Helical" evidence="7">
    <location>
        <begin position="769"/>
        <end position="792"/>
    </location>
</feature>
<evidence type="ECO:0000313" key="11">
    <source>
        <dbReference type="Proteomes" id="UP000611723"/>
    </source>
</evidence>
<feature type="domain" description="MacB-like periplasmic core" evidence="9">
    <location>
        <begin position="23"/>
        <end position="220"/>
    </location>
</feature>
<feature type="transmembrane region" description="Helical" evidence="7">
    <location>
        <begin position="396"/>
        <end position="416"/>
    </location>
</feature>